<accession>A0ABT6BJL9</accession>
<evidence type="ECO:0008006" key="3">
    <source>
        <dbReference type="Google" id="ProtNLM"/>
    </source>
</evidence>
<dbReference type="Proteomes" id="UP001321344">
    <property type="component" value="Unassembled WGS sequence"/>
</dbReference>
<sequence>MSITNNGISIVPSFSLEKPATVFNMSIAKGRFSFDPELAFSLEAKPWYSLFWFRYNLSPKQSKFNMNVGTHLGLNFVNIPFPNAKDSIQIQKTDRYLVLEIFPRYKFSKHLTMGVYYLRSHGLDPATLNALNFVTLYTEISQIQLSKKATLGISPQLYYLNIDGNHGYYLTSEISLSLQNFPVIIKSTINKTFETKVEGSKPFLWNIKLVYPLKGGKIKP</sequence>
<evidence type="ECO:0000313" key="2">
    <source>
        <dbReference type="Proteomes" id="UP001321344"/>
    </source>
</evidence>
<comment type="caution">
    <text evidence="1">The sequence shown here is derived from an EMBL/GenBank/DDBJ whole genome shotgun (WGS) entry which is preliminary data.</text>
</comment>
<dbReference type="RefSeq" id="WP_223143688.1">
    <property type="nucleotide sequence ID" value="NZ_CBCSDE010000005.1"/>
</dbReference>
<keyword evidence="2" id="KW-1185">Reference proteome</keyword>
<proteinExistence type="predicted"/>
<gene>
    <name evidence="1" type="ORF">PQG43_05735</name>
</gene>
<reference evidence="1 2" key="1">
    <citation type="submission" date="2023-03" db="EMBL/GenBank/DDBJ databases">
        <title>Genome sequencing of Aquirufa.</title>
        <authorList>
            <person name="Pitt A."/>
            <person name="Hahn M.W."/>
        </authorList>
    </citation>
    <scope>NUCLEOTIDE SEQUENCE [LARGE SCALE GENOMIC DNA]</scope>
    <source>
        <strain evidence="1 2">WAEICH-18A</strain>
    </source>
</reference>
<evidence type="ECO:0000313" key="1">
    <source>
        <dbReference type="EMBL" id="MDF5690356.1"/>
    </source>
</evidence>
<dbReference type="EMBL" id="JARJOW010000003">
    <property type="protein sequence ID" value="MDF5690356.1"/>
    <property type="molecule type" value="Genomic_DNA"/>
</dbReference>
<name>A0ABT6BJL9_9BACT</name>
<protein>
    <recommendedName>
        <fullName evidence="3">DUF2490 domain-containing protein</fullName>
    </recommendedName>
</protein>
<organism evidence="1 2">
    <name type="scientific">Aquirufa aurantiipilula</name>
    <dbReference type="NCBI Taxonomy" id="2696561"/>
    <lineage>
        <taxon>Bacteria</taxon>
        <taxon>Pseudomonadati</taxon>
        <taxon>Bacteroidota</taxon>
        <taxon>Cytophagia</taxon>
        <taxon>Cytophagales</taxon>
        <taxon>Flectobacillaceae</taxon>
        <taxon>Aquirufa</taxon>
    </lineage>
</organism>